<evidence type="ECO:0000259" key="11">
    <source>
        <dbReference type="Pfam" id="PF07715"/>
    </source>
</evidence>
<evidence type="ECO:0000256" key="9">
    <source>
        <dbReference type="RuleBase" id="RU003357"/>
    </source>
</evidence>
<accession>A0A561PUC8</accession>
<keyword evidence="6 8" id="KW-0472">Membrane</keyword>
<keyword evidence="13" id="KW-1185">Reference proteome</keyword>
<comment type="subcellular location">
    <subcellularLocation>
        <location evidence="1 8">Cell outer membrane</location>
        <topology evidence="1 8">Multi-pass membrane protein</topology>
    </subcellularLocation>
</comment>
<dbReference type="Gene3D" id="2.60.40.1120">
    <property type="entry name" value="Carboxypeptidase-like, regulatory domain"/>
    <property type="match status" value="1"/>
</dbReference>
<dbReference type="Gene3D" id="2.40.170.20">
    <property type="entry name" value="TonB-dependent receptor, beta-barrel domain"/>
    <property type="match status" value="1"/>
</dbReference>
<protein>
    <submittedName>
        <fullName evidence="12">TonB-linked SusC/RagA family outer membrane protein</fullName>
    </submittedName>
</protein>
<comment type="similarity">
    <text evidence="8 9">Belongs to the TonB-dependent receptor family.</text>
</comment>
<name>A0A561PUC8_9BACT</name>
<evidence type="ECO:0000256" key="8">
    <source>
        <dbReference type="PROSITE-ProRule" id="PRU01360"/>
    </source>
</evidence>
<dbReference type="SUPFAM" id="SSF49464">
    <property type="entry name" value="Carboxypeptidase regulatory domain-like"/>
    <property type="match status" value="1"/>
</dbReference>
<evidence type="ECO:0000313" key="12">
    <source>
        <dbReference type="EMBL" id="TWF41707.1"/>
    </source>
</evidence>
<evidence type="ECO:0000256" key="3">
    <source>
        <dbReference type="ARBA" id="ARBA00022452"/>
    </source>
</evidence>
<evidence type="ECO:0000256" key="5">
    <source>
        <dbReference type="ARBA" id="ARBA00023077"/>
    </source>
</evidence>
<evidence type="ECO:0000256" key="7">
    <source>
        <dbReference type="ARBA" id="ARBA00023237"/>
    </source>
</evidence>
<dbReference type="Pfam" id="PF00593">
    <property type="entry name" value="TonB_dep_Rec_b-barrel"/>
    <property type="match status" value="1"/>
</dbReference>
<keyword evidence="5 9" id="KW-0798">TonB box</keyword>
<keyword evidence="4 8" id="KW-0812">Transmembrane</keyword>
<proteinExistence type="inferred from homology"/>
<dbReference type="OrthoDB" id="9768177at2"/>
<dbReference type="InterPro" id="IPR023996">
    <property type="entry name" value="TonB-dep_OMP_SusC/RagA"/>
</dbReference>
<keyword evidence="3 8" id="KW-1134">Transmembrane beta strand</keyword>
<reference evidence="12 13" key="1">
    <citation type="submission" date="2019-06" db="EMBL/GenBank/DDBJ databases">
        <title>Sorghum-associated microbial communities from plants grown in Nebraska, USA.</title>
        <authorList>
            <person name="Schachtman D."/>
        </authorList>
    </citation>
    <scope>NUCLEOTIDE SEQUENCE [LARGE SCALE GENOMIC DNA]</scope>
    <source>
        <strain evidence="12 13">1209</strain>
    </source>
</reference>
<dbReference type="NCBIfam" id="TIGR04056">
    <property type="entry name" value="OMP_RagA_SusC"/>
    <property type="match status" value="1"/>
</dbReference>
<dbReference type="PROSITE" id="PS52016">
    <property type="entry name" value="TONB_DEPENDENT_REC_3"/>
    <property type="match status" value="1"/>
</dbReference>
<dbReference type="InterPro" id="IPR039426">
    <property type="entry name" value="TonB-dep_rcpt-like"/>
</dbReference>
<dbReference type="Pfam" id="PF07715">
    <property type="entry name" value="Plug"/>
    <property type="match status" value="1"/>
</dbReference>
<dbReference type="Gene3D" id="2.170.130.10">
    <property type="entry name" value="TonB-dependent receptor, plug domain"/>
    <property type="match status" value="1"/>
</dbReference>
<dbReference type="SUPFAM" id="SSF56935">
    <property type="entry name" value="Porins"/>
    <property type="match status" value="1"/>
</dbReference>
<evidence type="ECO:0000313" key="13">
    <source>
        <dbReference type="Proteomes" id="UP000320811"/>
    </source>
</evidence>
<dbReference type="InterPro" id="IPR012910">
    <property type="entry name" value="Plug_dom"/>
</dbReference>
<feature type="domain" description="TonB-dependent receptor-like beta-barrel" evidence="10">
    <location>
        <begin position="544"/>
        <end position="981"/>
    </location>
</feature>
<dbReference type="InterPro" id="IPR037066">
    <property type="entry name" value="Plug_dom_sf"/>
</dbReference>
<dbReference type="RefSeq" id="WP_145669950.1">
    <property type="nucleotide sequence ID" value="NZ_VIWO01000003.1"/>
</dbReference>
<evidence type="ECO:0000256" key="2">
    <source>
        <dbReference type="ARBA" id="ARBA00022448"/>
    </source>
</evidence>
<sequence>MTIFTYRAFIIGILCLFTFHTTVAFQQPGTRLPDDIPVTLRFTNVEIAEILNSIQQQTGFIFFYSNNLLNNKERRTIKVSKVPLEQALTLILDNKKFSWIIDRKHRSVRIVSREVQRPSPTIVTSDSSSTSTITGQVTDKSGTPLIGATLRIAGTGIGALSDADGKFTLQQVPPNALLQVTFTGFQRQELLITGSQQDLQIDLAPSPSELGQVEVLSTGYQQLPKERATGSFDYLDHQLLNRSVSTDILSRLEGVSSGVLFNKAANRVGFPGNGGDPAISIRGRSTLFANTAPLVILDNFPYDGDLSNINPNDIASVTILKDAAAASIWGVRAGNGVIVLTSKMGQRNQKPVISFNTNVTIAGKPDLYAIPQLTSKAYVDLEKFWFDHGKYDIPLSYIPYMQQSPVIDILDNEKKGRISHADAEQQLNTLSSIDTRSDYSKYFLRKAIYQQYALNMSGGSQNDQYYLSGGFDRNLYSAVPDNYNRFTLNARNTYKLLQERLELTSDLFFTKSLTRSNPTRYSSLYPYEKVVDSKGNALPVIRDFRQASKDELSNPDYLDWNYYPFNERLNNNNKTDLSDYRINIGLEYKIIPALLSLHINYQYQQGNTDQDILMAQSSYTTRLLINQFTQIDPAGNITYPVPLGAIFANNTANYNSNTGRAQLNYNQTFSAKHQVTAIGGFEIKDYNSFTRRTTLYGYNPDNATNVPVDYFTYFTRLFDGNPDRIPNMDGQGGISDRFLSYYINAAYTYDHKYSFSVSARRDESNLFGVNANQKGVPLYSSGVSWLISREKFYHLDAIPYLKIRITHGYNGNLSKTLSAYTTAKADGLNNYGAPQQVIINPPNPDLSWEKVNILNAGLDFVARNNRLNGSIDFFSKKGQNLIGNSPVAPQTGNTQFTGNTADMLTKGIDLTLNSINIKGAFTWTTNFLFSYVRDKITDYKLQTGINNNYVQSNYINPIVGRPYSAIFAYAWAGLDNNGNPQGIVGGKISEDYGAILNSTNREGLVYKGPASPSFFGGIRNNFSYKGAELSFNITYKMGYYFRRGSFNATNDSYQQADYDKRWQHPGDEKTTSVPSLTYPADDQRDAFYNGAETLVEKGDQIRLQDIQVAYTLHRKNNKFPFSSTKIYGYVNNLGILWRANKLKLDPDFVGNGGYTLPTPPSYSIGATFNF</sequence>
<evidence type="ECO:0000259" key="10">
    <source>
        <dbReference type="Pfam" id="PF00593"/>
    </source>
</evidence>
<organism evidence="12 13">
    <name type="scientific">Chitinophaga polysaccharea</name>
    <dbReference type="NCBI Taxonomy" id="1293035"/>
    <lineage>
        <taxon>Bacteria</taxon>
        <taxon>Pseudomonadati</taxon>
        <taxon>Bacteroidota</taxon>
        <taxon>Chitinophagia</taxon>
        <taxon>Chitinophagales</taxon>
        <taxon>Chitinophagaceae</taxon>
        <taxon>Chitinophaga</taxon>
    </lineage>
</organism>
<evidence type="ECO:0000256" key="1">
    <source>
        <dbReference type="ARBA" id="ARBA00004571"/>
    </source>
</evidence>
<gene>
    <name evidence="12" type="ORF">FHW36_103511</name>
</gene>
<dbReference type="AlphaFoldDB" id="A0A561PUC8"/>
<dbReference type="Proteomes" id="UP000320811">
    <property type="component" value="Unassembled WGS sequence"/>
</dbReference>
<keyword evidence="7 8" id="KW-0998">Cell outer membrane</keyword>
<feature type="domain" description="TonB-dependent receptor plug" evidence="11">
    <location>
        <begin position="226"/>
        <end position="337"/>
    </location>
</feature>
<evidence type="ECO:0000256" key="6">
    <source>
        <dbReference type="ARBA" id="ARBA00023136"/>
    </source>
</evidence>
<dbReference type="InterPro" id="IPR036942">
    <property type="entry name" value="Beta-barrel_TonB_sf"/>
</dbReference>
<keyword evidence="2 8" id="KW-0813">Transport</keyword>
<dbReference type="InterPro" id="IPR000531">
    <property type="entry name" value="Beta-barrel_TonB"/>
</dbReference>
<evidence type="ECO:0000256" key="4">
    <source>
        <dbReference type="ARBA" id="ARBA00022692"/>
    </source>
</evidence>
<dbReference type="InterPro" id="IPR008969">
    <property type="entry name" value="CarboxyPept-like_regulatory"/>
</dbReference>
<dbReference type="Pfam" id="PF13715">
    <property type="entry name" value="CarbopepD_reg_2"/>
    <property type="match status" value="1"/>
</dbReference>
<comment type="caution">
    <text evidence="12">The sequence shown here is derived from an EMBL/GenBank/DDBJ whole genome shotgun (WGS) entry which is preliminary data.</text>
</comment>
<dbReference type="GO" id="GO:0009279">
    <property type="term" value="C:cell outer membrane"/>
    <property type="evidence" value="ECO:0007669"/>
    <property type="project" value="UniProtKB-SubCell"/>
</dbReference>
<dbReference type="EMBL" id="VIWO01000003">
    <property type="protein sequence ID" value="TWF41707.1"/>
    <property type="molecule type" value="Genomic_DNA"/>
</dbReference>